<dbReference type="InterPro" id="IPR014721">
    <property type="entry name" value="Ribsml_uS5_D2-typ_fold_subgr"/>
</dbReference>
<evidence type="ECO:0000313" key="14">
    <source>
        <dbReference type="Proteomes" id="UP001596495"/>
    </source>
</evidence>
<evidence type="ECO:0000256" key="10">
    <source>
        <dbReference type="HAMAP-Rule" id="MF_00061"/>
    </source>
</evidence>
<comment type="similarity">
    <text evidence="1 10">Belongs to the GHMP kinase family. IspE subfamily.</text>
</comment>
<dbReference type="GO" id="GO:0050515">
    <property type="term" value="F:4-(cytidine 5'-diphospho)-2-C-methyl-D-erythritol kinase activity"/>
    <property type="evidence" value="ECO:0007669"/>
    <property type="project" value="UniProtKB-EC"/>
</dbReference>
<evidence type="ECO:0000313" key="13">
    <source>
        <dbReference type="EMBL" id="MFC7433746.1"/>
    </source>
</evidence>
<keyword evidence="7 10" id="KW-0067">ATP-binding</keyword>
<comment type="caution">
    <text evidence="13">The sequence shown here is derived from an EMBL/GenBank/DDBJ whole genome shotgun (WGS) entry which is preliminary data.</text>
</comment>
<comment type="function">
    <text evidence="10">Catalyzes the phosphorylation of the position 2 hydroxy group of 4-diphosphocytidyl-2C-methyl-D-erythritol.</text>
</comment>
<dbReference type="EMBL" id="JBHTBX010000002">
    <property type="protein sequence ID" value="MFC7433746.1"/>
    <property type="molecule type" value="Genomic_DNA"/>
</dbReference>
<feature type="domain" description="GHMP kinase C-terminal" evidence="12">
    <location>
        <begin position="222"/>
        <end position="274"/>
    </location>
</feature>
<evidence type="ECO:0000256" key="8">
    <source>
        <dbReference type="ARBA" id="ARBA00023229"/>
    </source>
</evidence>
<keyword evidence="8 10" id="KW-0414">Isoprene biosynthesis</keyword>
<evidence type="ECO:0000256" key="2">
    <source>
        <dbReference type="ARBA" id="ARBA00012052"/>
    </source>
</evidence>
<dbReference type="Pfam" id="PF08544">
    <property type="entry name" value="GHMP_kinases_C"/>
    <property type="match status" value="1"/>
</dbReference>
<comment type="pathway">
    <text evidence="10">Isoprenoid biosynthesis; isopentenyl diphosphate biosynthesis via DXP pathway; isopentenyl diphosphate from 1-deoxy-D-xylulose 5-phosphate: step 3/6.</text>
</comment>
<gene>
    <name evidence="10 13" type="primary">ispE</name>
    <name evidence="13" type="ORF">ACFQNJ_04400</name>
</gene>
<name>A0ABW2R6F8_9BURK</name>
<keyword evidence="4 10" id="KW-0808">Transferase</keyword>
<evidence type="ECO:0000256" key="9">
    <source>
        <dbReference type="ARBA" id="ARBA00032554"/>
    </source>
</evidence>
<dbReference type="InterPro" id="IPR006204">
    <property type="entry name" value="GHMP_kinase_N_dom"/>
</dbReference>
<evidence type="ECO:0000256" key="1">
    <source>
        <dbReference type="ARBA" id="ARBA00009684"/>
    </source>
</evidence>
<reference evidence="14" key="1">
    <citation type="journal article" date="2019" name="Int. J. Syst. Evol. Microbiol.">
        <title>The Global Catalogue of Microorganisms (GCM) 10K type strain sequencing project: providing services to taxonomists for standard genome sequencing and annotation.</title>
        <authorList>
            <consortium name="The Broad Institute Genomics Platform"/>
            <consortium name="The Broad Institute Genome Sequencing Center for Infectious Disease"/>
            <person name="Wu L."/>
            <person name="Ma J."/>
        </authorList>
    </citation>
    <scope>NUCLEOTIDE SEQUENCE [LARGE SCALE GENOMIC DNA]</scope>
    <source>
        <strain evidence="14">CCUG 54518</strain>
    </source>
</reference>
<evidence type="ECO:0000256" key="5">
    <source>
        <dbReference type="ARBA" id="ARBA00022741"/>
    </source>
</evidence>
<accession>A0ABW2R6F8</accession>
<dbReference type="PIRSF" id="PIRSF010376">
    <property type="entry name" value="IspE"/>
    <property type="match status" value="1"/>
</dbReference>
<evidence type="ECO:0000256" key="4">
    <source>
        <dbReference type="ARBA" id="ARBA00022679"/>
    </source>
</evidence>
<dbReference type="RefSeq" id="WP_374642150.1">
    <property type="nucleotide sequence ID" value="NZ_JBHTBX010000002.1"/>
</dbReference>
<evidence type="ECO:0000259" key="11">
    <source>
        <dbReference type="Pfam" id="PF00288"/>
    </source>
</evidence>
<evidence type="ECO:0000256" key="7">
    <source>
        <dbReference type="ARBA" id="ARBA00022840"/>
    </source>
</evidence>
<dbReference type="NCBIfam" id="TIGR00154">
    <property type="entry name" value="ispE"/>
    <property type="match status" value="1"/>
</dbReference>
<dbReference type="Gene3D" id="3.30.70.890">
    <property type="entry name" value="GHMP kinase, C-terminal domain"/>
    <property type="match status" value="1"/>
</dbReference>
<comment type="catalytic activity">
    <reaction evidence="10">
        <text>4-CDP-2-C-methyl-D-erythritol + ATP = 4-CDP-2-C-methyl-D-erythritol 2-phosphate + ADP + H(+)</text>
        <dbReference type="Rhea" id="RHEA:18437"/>
        <dbReference type="ChEBI" id="CHEBI:15378"/>
        <dbReference type="ChEBI" id="CHEBI:30616"/>
        <dbReference type="ChEBI" id="CHEBI:57823"/>
        <dbReference type="ChEBI" id="CHEBI:57919"/>
        <dbReference type="ChEBI" id="CHEBI:456216"/>
        <dbReference type="EC" id="2.7.1.148"/>
    </reaction>
</comment>
<dbReference type="InterPro" id="IPR013750">
    <property type="entry name" value="GHMP_kinase_C_dom"/>
</dbReference>
<evidence type="ECO:0000259" key="12">
    <source>
        <dbReference type="Pfam" id="PF08544"/>
    </source>
</evidence>
<dbReference type="InterPro" id="IPR020568">
    <property type="entry name" value="Ribosomal_Su5_D2-typ_SF"/>
</dbReference>
<organism evidence="13 14">
    <name type="scientific">Hydrogenophaga bisanensis</name>
    <dbReference type="NCBI Taxonomy" id="439611"/>
    <lineage>
        <taxon>Bacteria</taxon>
        <taxon>Pseudomonadati</taxon>
        <taxon>Pseudomonadota</taxon>
        <taxon>Betaproteobacteria</taxon>
        <taxon>Burkholderiales</taxon>
        <taxon>Comamonadaceae</taxon>
        <taxon>Hydrogenophaga</taxon>
    </lineage>
</organism>
<dbReference type="PANTHER" id="PTHR43527">
    <property type="entry name" value="4-DIPHOSPHOCYTIDYL-2-C-METHYL-D-ERYTHRITOL KINASE, CHLOROPLASTIC"/>
    <property type="match status" value="1"/>
</dbReference>
<dbReference type="SUPFAM" id="SSF54211">
    <property type="entry name" value="Ribosomal protein S5 domain 2-like"/>
    <property type="match status" value="1"/>
</dbReference>
<dbReference type="PANTHER" id="PTHR43527:SF2">
    <property type="entry name" value="4-DIPHOSPHOCYTIDYL-2-C-METHYL-D-ERYTHRITOL KINASE, CHLOROPLASTIC"/>
    <property type="match status" value="1"/>
</dbReference>
<feature type="binding site" evidence="10">
    <location>
        <begin position="105"/>
        <end position="115"/>
    </location>
    <ligand>
        <name>ATP</name>
        <dbReference type="ChEBI" id="CHEBI:30616"/>
    </ligand>
</feature>
<sequence length="308" mass="33236">MTPVQSGGALPRLMGLPAPAKLNLFLHITGRRADGYHLLQSVFMLIDWQDTIDLDLRQDGQITREDLGSPTPLPERDLCVRAAEALREATGCTLGAHIRLHKRIPAEAGMGGGSSDAATCLIGLNRLWQLGLDRQALASIGLQLGADVPFFIHGRTAWVEGVGEIITPVRLPPSRFVVVKPPTGASTQQIFASPDLKRDTKTATMLSFAADDNGSEAGAKLESFLNLQKLLTETHNDLQPVAQSLCPEVSQCINWLNSQGLQGRMTGSGTAVFAHQPDLKALGSHPEGWRVQTCSNMDVHPLAHWHTG</sequence>
<evidence type="ECO:0000256" key="6">
    <source>
        <dbReference type="ARBA" id="ARBA00022777"/>
    </source>
</evidence>
<dbReference type="SUPFAM" id="SSF55060">
    <property type="entry name" value="GHMP Kinase, C-terminal domain"/>
    <property type="match status" value="1"/>
</dbReference>
<dbReference type="Gene3D" id="3.30.230.10">
    <property type="match status" value="1"/>
</dbReference>
<dbReference type="EC" id="2.7.1.148" evidence="2 10"/>
<protein>
    <recommendedName>
        <fullName evidence="3 10">4-diphosphocytidyl-2-C-methyl-D-erythritol kinase</fullName>
        <shortName evidence="10">CMK</shortName>
        <ecNumber evidence="2 10">2.7.1.148</ecNumber>
    </recommendedName>
    <alternativeName>
        <fullName evidence="9 10">4-(cytidine-5'-diphospho)-2-C-methyl-D-erythritol kinase</fullName>
    </alternativeName>
</protein>
<feature type="domain" description="GHMP kinase N-terminal" evidence="11">
    <location>
        <begin position="78"/>
        <end position="154"/>
    </location>
</feature>
<keyword evidence="14" id="KW-1185">Reference proteome</keyword>
<feature type="active site" evidence="10">
    <location>
        <position position="21"/>
    </location>
</feature>
<dbReference type="InterPro" id="IPR004424">
    <property type="entry name" value="IspE"/>
</dbReference>
<dbReference type="InterPro" id="IPR036554">
    <property type="entry name" value="GHMP_kinase_C_sf"/>
</dbReference>
<keyword evidence="6 10" id="KW-0418">Kinase</keyword>
<keyword evidence="5 10" id="KW-0547">Nucleotide-binding</keyword>
<dbReference type="Pfam" id="PF00288">
    <property type="entry name" value="GHMP_kinases_N"/>
    <property type="match status" value="1"/>
</dbReference>
<evidence type="ECO:0000256" key="3">
    <source>
        <dbReference type="ARBA" id="ARBA00017473"/>
    </source>
</evidence>
<dbReference type="HAMAP" id="MF_00061">
    <property type="entry name" value="IspE"/>
    <property type="match status" value="1"/>
</dbReference>
<dbReference type="Proteomes" id="UP001596495">
    <property type="component" value="Unassembled WGS sequence"/>
</dbReference>
<proteinExistence type="inferred from homology"/>
<feature type="active site" evidence="10">
    <location>
        <position position="147"/>
    </location>
</feature>